<dbReference type="PANTHER" id="PTHR44688:SF16">
    <property type="entry name" value="DNA-BINDING TRANSCRIPTIONAL ACTIVATOR DEVR_DOSR"/>
    <property type="match status" value="1"/>
</dbReference>
<evidence type="ECO:0000256" key="4">
    <source>
        <dbReference type="SAM" id="MobiDB-lite"/>
    </source>
</evidence>
<feature type="domain" description="HTH luxR-type" evidence="5">
    <location>
        <begin position="868"/>
        <end position="933"/>
    </location>
</feature>
<dbReference type="GO" id="GO:0006355">
    <property type="term" value="P:regulation of DNA-templated transcription"/>
    <property type="evidence" value="ECO:0007669"/>
    <property type="project" value="InterPro"/>
</dbReference>
<dbReference type="Proteomes" id="UP000000657">
    <property type="component" value="Chromosome"/>
</dbReference>
<feature type="region of interest" description="Disordered" evidence="4">
    <location>
        <begin position="88"/>
        <end position="107"/>
    </location>
</feature>
<dbReference type="InterPro" id="IPR000792">
    <property type="entry name" value="Tscrpt_reg_LuxR_C"/>
</dbReference>
<protein>
    <recommendedName>
        <fullName evidence="5">HTH luxR-type domain-containing protein</fullName>
    </recommendedName>
</protein>
<dbReference type="SMART" id="SM00382">
    <property type="entry name" value="AAA"/>
    <property type="match status" value="1"/>
</dbReference>
<dbReference type="InterPro" id="IPR016032">
    <property type="entry name" value="Sig_transdc_resp-reg_C-effctor"/>
</dbReference>
<dbReference type="Gene3D" id="1.10.10.10">
    <property type="entry name" value="Winged helix-like DNA-binding domain superfamily/Winged helix DNA-binding domain"/>
    <property type="match status" value="1"/>
</dbReference>
<organism evidence="6 7">
    <name type="scientific">Frankia alni (strain DSM 45986 / CECT 9034 / ACN14a)</name>
    <dbReference type="NCBI Taxonomy" id="326424"/>
    <lineage>
        <taxon>Bacteria</taxon>
        <taxon>Bacillati</taxon>
        <taxon>Actinomycetota</taxon>
        <taxon>Actinomycetes</taxon>
        <taxon>Frankiales</taxon>
        <taxon>Frankiaceae</taxon>
        <taxon>Frankia</taxon>
    </lineage>
</organism>
<reference evidence="6 7" key="1">
    <citation type="journal article" date="2007" name="Genome Res.">
        <title>Genome characteristics of facultatively symbiotic Frankia sp. strains reflect host range and host plant biogeography.</title>
        <authorList>
            <person name="Normand P."/>
            <person name="Lapierre P."/>
            <person name="Tisa L.S."/>
            <person name="Gogarten J.P."/>
            <person name="Alloisio N."/>
            <person name="Bagnarol E."/>
            <person name="Bassi C.A."/>
            <person name="Berry A.M."/>
            <person name="Bickhart D.M."/>
            <person name="Choisne N."/>
            <person name="Couloux A."/>
            <person name="Cournoyer B."/>
            <person name="Cruveiller S."/>
            <person name="Daubin V."/>
            <person name="Demange N."/>
            <person name="Francino M.P."/>
            <person name="Goltsman E."/>
            <person name="Huang Y."/>
            <person name="Kopp O.R."/>
            <person name="Labarre L."/>
            <person name="Lapidus A."/>
            <person name="Lavire C."/>
            <person name="Marechal J."/>
            <person name="Martinez M."/>
            <person name="Mastronunzio J.E."/>
            <person name="Mullin B.C."/>
            <person name="Niemann J."/>
            <person name="Pujic P."/>
            <person name="Rawnsley T."/>
            <person name="Rouy Z."/>
            <person name="Schenowitz C."/>
            <person name="Sellstedt A."/>
            <person name="Tavares F."/>
            <person name="Tomkins J.P."/>
            <person name="Vallenet D."/>
            <person name="Valverde C."/>
            <person name="Wall L.G."/>
            <person name="Wang Y."/>
            <person name="Medigue C."/>
            <person name="Benson D.R."/>
        </authorList>
    </citation>
    <scope>NUCLEOTIDE SEQUENCE [LARGE SCALE GENOMIC DNA]</scope>
    <source>
        <strain evidence="7">DSM 45986 / CECT 9034 / ACN14a</strain>
    </source>
</reference>
<dbReference type="OrthoDB" id="4500249at2"/>
<dbReference type="InterPro" id="IPR011990">
    <property type="entry name" value="TPR-like_helical_dom_sf"/>
</dbReference>
<evidence type="ECO:0000259" key="5">
    <source>
        <dbReference type="PROSITE" id="PS50043"/>
    </source>
</evidence>
<dbReference type="SUPFAM" id="SSF52540">
    <property type="entry name" value="P-loop containing nucleoside triphosphate hydrolases"/>
    <property type="match status" value="1"/>
</dbReference>
<dbReference type="Gene3D" id="1.25.40.10">
    <property type="entry name" value="Tetratricopeptide repeat domain"/>
    <property type="match status" value="1"/>
</dbReference>
<dbReference type="RefSeq" id="WP_011605211.1">
    <property type="nucleotide sequence ID" value="NC_008278.1"/>
</dbReference>
<dbReference type="PANTHER" id="PTHR44688">
    <property type="entry name" value="DNA-BINDING TRANSCRIPTIONAL ACTIVATOR DEVR_DOSR"/>
    <property type="match status" value="1"/>
</dbReference>
<dbReference type="AlphaFoldDB" id="Q0RIE6"/>
<dbReference type="PRINTS" id="PR00038">
    <property type="entry name" value="HTHLUXR"/>
</dbReference>
<dbReference type="Pfam" id="PF00196">
    <property type="entry name" value="GerE"/>
    <property type="match status" value="1"/>
</dbReference>
<gene>
    <name evidence="6" type="ordered locus">FRAAL4081</name>
</gene>
<evidence type="ECO:0000256" key="3">
    <source>
        <dbReference type="ARBA" id="ARBA00023163"/>
    </source>
</evidence>
<dbReference type="SUPFAM" id="SSF46894">
    <property type="entry name" value="C-terminal effector domain of the bipartite response regulators"/>
    <property type="match status" value="1"/>
</dbReference>
<keyword evidence="1" id="KW-0805">Transcription regulation</keyword>
<dbReference type="GO" id="GO:0003677">
    <property type="term" value="F:DNA binding"/>
    <property type="evidence" value="ECO:0007669"/>
    <property type="project" value="UniProtKB-KW"/>
</dbReference>
<evidence type="ECO:0000313" key="6">
    <source>
        <dbReference type="EMBL" id="CAJ62723.1"/>
    </source>
</evidence>
<keyword evidence="7" id="KW-1185">Reference proteome</keyword>
<dbReference type="EMBL" id="CT573213">
    <property type="protein sequence ID" value="CAJ62723.1"/>
    <property type="molecule type" value="Genomic_DNA"/>
</dbReference>
<dbReference type="PROSITE" id="PS50043">
    <property type="entry name" value="HTH_LUXR_2"/>
    <property type="match status" value="1"/>
</dbReference>
<keyword evidence="2" id="KW-0238">DNA-binding</keyword>
<evidence type="ECO:0000256" key="1">
    <source>
        <dbReference type="ARBA" id="ARBA00023015"/>
    </source>
</evidence>
<keyword evidence="3" id="KW-0804">Transcription</keyword>
<dbReference type="InterPro" id="IPR027417">
    <property type="entry name" value="P-loop_NTPase"/>
</dbReference>
<feature type="region of interest" description="Disordered" evidence="4">
    <location>
        <begin position="849"/>
        <end position="868"/>
    </location>
</feature>
<dbReference type="Gene3D" id="3.40.50.300">
    <property type="entry name" value="P-loop containing nucleotide triphosphate hydrolases"/>
    <property type="match status" value="1"/>
</dbReference>
<dbReference type="HOGENOM" id="CLU_006850_2_2_11"/>
<name>Q0RIE6_FRAAA</name>
<accession>Q0RIE6</accession>
<dbReference type="SMART" id="SM00421">
    <property type="entry name" value="HTH_LUXR"/>
    <property type="match status" value="1"/>
</dbReference>
<dbReference type="InterPro" id="IPR036388">
    <property type="entry name" value="WH-like_DNA-bd_sf"/>
</dbReference>
<dbReference type="eggNOG" id="COG2197">
    <property type="taxonomic scope" value="Bacteria"/>
</dbReference>
<dbReference type="CDD" id="cd06170">
    <property type="entry name" value="LuxR_C_like"/>
    <property type="match status" value="1"/>
</dbReference>
<evidence type="ECO:0000313" key="7">
    <source>
        <dbReference type="Proteomes" id="UP000000657"/>
    </source>
</evidence>
<sequence>MESSLHAMTPYAPAHINPPESTVVRTAELETLQTLVCEPARAGSLIAVVGDPGSGKTHLLAALVRHRYSSERPAIVYRHSPGQDADSYSPLQSALSHIPPPRSPDLPAENVARLRRWSASRGLLVLEDAHLASAATIGELTAIAAGKIRPRWDVVVSLRPRQTPMELAEAISLGVTFGHASRIELAPLTNEQVVALLSRPLTREIRPDDRNPFNLRALLALEQSRRQCQNSIVAPFEFAALVETQGLSATEHRVLQAAVVLRDHFDVELLSAVAELDHPQVSAAVRVLVQRDLLRPDGIGQGFSIRHDVLGTLLHRSMDPIWAKNAHRRAIGSLASRGLTSRELGFHLVHSLFRARPEELAQIVAAAWDVMELDVSEAISWLTTVTEWTSPTSAIGRKARLALVAALGNSGRMTESRALLFDIRRHQEDLHEADWADQVAFVSVIEGIASHDVQTLGLLGEQLDLPAARSSIAWPRMVFAHGLRMAMMIGTHDRQLIDAAVEVARRNGTDADICGLLAIRALASMQAGDFDAACTDASAAGDALSRCPERLVSQRLEYIFAVGLADLYLGRWSDARHHLGRGVATAYRSQRTFILPSLLVLLSEAERNLGLLRQARKSAQAAHHEAGTTSTLRWSQALALQSLSEVWLQPPGSGRARALAKQALSGHPQEPQMPLRGDVNGSASMAILSLAISAWLDGDPQHCVTLLLNEGRGAQLTGLPLMQRGRGWELLCAAGLDAGLPIAEWAARNEHHARAVSLPSHQAFALLSRGHVLRGTGRTADAAACYLEAATLFASVGMTIDQCYSLGLAAAALRSLGRASQAADLADLAAEIAGRRDARTLLDWLGRQAGQPSRTSRPDQPRPPDPVDSEILGALTRREREIAFLISSGMKRREIAERLTISIRTVDVHLTRIYRKTGLNSMVELALAVTRSTGTGQAEDQRPTLLFRTI</sequence>
<dbReference type="SUPFAM" id="SSF48452">
    <property type="entry name" value="TPR-like"/>
    <property type="match status" value="1"/>
</dbReference>
<evidence type="ECO:0000256" key="2">
    <source>
        <dbReference type="ARBA" id="ARBA00023125"/>
    </source>
</evidence>
<proteinExistence type="predicted"/>
<dbReference type="KEGG" id="fal:FRAAL4081"/>
<dbReference type="STRING" id="326424.FRAAL4081"/>
<dbReference type="InterPro" id="IPR003593">
    <property type="entry name" value="AAA+_ATPase"/>
</dbReference>